<dbReference type="CDD" id="cd01042">
    <property type="entry name" value="DMQH"/>
    <property type="match status" value="1"/>
</dbReference>
<dbReference type="EMBL" id="AP022345">
    <property type="protein sequence ID" value="BBU68657.1"/>
    <property type="molecule type" value="Genomic_DNA"/>
</dbReference>
<keyword evidence="4 9" id="KW-0479">Metal-binding</keyword>
<feature type="binding site" evidence="9">
    <location>
        <position position="173"/>
    </location>
    <ligand>
        <name>Fe cation</name>
        <dbReference type="ChEBI" id="CHEBI:24875"/>
        <label>2</label>
    </ligand>
</feature>
<evidence type="ECO:0000256" key="2">
    <source>
        <dbReference type="ARBA" id="ARBA00022475"/>
    </source>
</evidence>
<evidence type="ECO:0000313" key="10">
    <source>
        <dbReference type="EMBL" id="BBU68657.1"/>
    </source>
</evidence>
<dbReference type="SUPFAM" id="SSF47240">
    <property type="entry name" value="Ferritin-like"/>
    <property type="match status" value="1"/>
</dbReference>
<evidence type="ECO:0000313" key="11">
    <source>
        <dbReference type="Proteomes" id="UP000463961"/>
    </source>
</evidence>
<organism evidence="10 11">
    <name type="scientific">Fluviibacter phosphoraccumulans</name>
    <dbReference type="NCBI Taxonomy" id="1751046"/>
    <lineage>
        <taxon>Bacteria</taxon>
        <taxon>Pseudomonadati</taxon>
        <taxon>Pseudomonadota</taxon>
        <taxon>Betaproteobacteria</taxon>
        <taxon>Rhodocyclales</taxon>
        <taxon>Fluviibacteraceae</taxon>
        <taxon>Fluviibacter</taxon>
    </lineage>
</organism>
<evidence type="ECO:0000256" key="4">
    <source>
        <dbReference type="ARBA" id="ARBA00022723"/>
    </source>
</evidence>
<reference evidence="11" key="1">
    <citation type="submission" date="2020-01" db="EMBL/GenBank/DDBJ databases">
        <title>Phosphoaccumulans saitamaens gen. nov., sp. nov., a polyphosphate accumulating bacterium isolated from surface river water.</title>
        <authorList>
            <person name="Watanabe K."/>
            <person name="Suda W."/>
        </authorList>
    </citation>
    <scope>NUCLEOTIDE SEQUENCE [LARGE SCALE GENOMIC DNA]</scope>
    <source>
        <strain evidence="11">ICHIAU1</strain>
    </source>
</reference>
<dbReference type="OrthoDB" id="5192789at2"/>
<dbReference type="PANTHER" id="PTHR11237:SF4">
    <property type="entry name" value="5-DEMETHOXYUBIQUINONE HYDROXYLASE, MITOCHONDRIAL"/>
    <property type="match status" value="1"/>
</dbReference>
<dbReference type="Pfam" id="PF03232">
    <property type="entry name" value="COQ7"/>
    <property type="match status" value="1"/>
</dbReference>
<dbReference type="GO" id="GO:0046872">
    <property type="term" value="F:metal ion binding"/>
    <property type="evidence" value="ECO:0007669"/>
    <property type="project" value="UniProtKB-KW"/>
</dbReference>
<dbReference type="UniPathway" id="UPA00232"/>
<comment type="cofactor">
    <cofactor evidence="9">
        <name>Fe cation</name>
        <dbReference type="ChEBI" id="CHEBI:24875"/>
    </cofactor>
    <text evidence="9">Binds 2 iron ions per subunit.</text>
</comment>
<dbReference type="InterPro" id="IPR012347">
    <property type="entry name" value="Ferritin-like"/>
</dbReference>
<keyword evidence="5 9" id="KW-0560">Oxidoreductase</keyword>
<dbReference type="InterPro" id="IPR009078">
    <property type="entry name" value="Ferritin-like_SF"/>
</dbReference>
<name>A0A7R6QWF8_9RHOO</name>
<dbReference type="RefSeq" id="WP_162050570.1">
    <property type="nucleotide sequence ID" value="NZ_AP022345.1"/>
</dbReference>
<evidence type="ECO:0000256" key="8">
    <source>
        <dbReference type="ARBA" id="ARBA00023136"/>
    </source>
</evidence>
<dbReference type="Gene3D" id="1.20.1260.10">
    <property type="match status" value="1"/>
</dbReference>
<feature type="binding site" evidence="9">
    <location>
        <position position="86"/>
    </location>
    <ligand>
        <name>Fe cation</name>
        <dbReference type="ChEBI" id="CHEBI:24875"/>
        <label>2</label>
    </ligand>
</feature>
<dbReference type="HAMAP" id="MF_01658">
    <property type="entry name" value="COQ7"/>
    <property type="match status" value="1"/>
</dbReference>
<feature type="binding site" evidence="9">
    <location>
        <position position="138"/>
    </location>
    <ligand>
        <name>Fe cation</name>
        <dbReference type="ChEBI" id="CHEBI:24875"/>
        <label>2</label>
    </ligand>
</feature>
<accession>A0A7R6QWF8</accession>
<dbReference type="GO" id="GO:0008682">
    <property type="term" value="F:3-demethoxyubiquinol 3-hydroxylase activity"/>
    <property type="evidence" value="ECO:0007669"/>
    <property type="project" value="UniProtKB-EC"/>
</dbReference>
<dbReference type="NCBIfam" id="NF033656">
    <property type="entry name" value="DMQ_monoox_COQ7"/>
    <property type="match status" value="1"/>
</dbReference>
<comment type="function">
    <text evidence="9">Catalyzes the hydroxylation of 2-nonaprenyl-3-methyl-6-methoxy-1,4-benzoquinol during ubiquinone biosynthesis.</text>
</comment>
<keyword evidence="8 9" id="KW-0472">Membrane</keyword>
<evidence type="ECO:0000256" key="3">
    <source>
        <dbReference type="ARBA" id="ARBA00022688"/>
    </source>
</evidence>
<feature type="binding site" evidence="9">
    <location>
        <position position="56"/>
    </location>
    <ligand>
        <name>Fe cation</name>
        <dbReference type="ChEBI" id="CHEBI:24875"/>
        <label>1</label>
    </ligand>
</feature>
<gene>
    <name evidence="9 10" type="primary">coq7</name>
    <name evidence="10" type="ORF">ICHIAU1_09400</name>
</gene>
<evidence type="ECO:0000256" key="1">
    <source>
        <dbReference type="ARBA" id="ARBA00004749"/>
    </source>
</evidence>
<feature type="binding site" evidence="9">
    <location>
        <position position="170"/>
    </location>
    <ligand>
        <name>Fe cation</name>
        <dbReference type="ChEBI" id="CHEBI:24875"/>
        <label>1</label>
    </ligand>
</feature>
<keyword evidence="6 9" id="KW-0408">Iron</keyword>
<evidence type="ECO:0000256" key="5">
    <source>
        <dbReference type="ARBA" id="ARBA00023002"/>
    </source>
</evidence>
<evidence type="ECO:0000256" key="6">
    <source>
        <dbReference type="ARBA" id="ARBA00023004"/>
    </source>
</evidence>
<dbReference type="PANTHER" id="PTHR11237">
    <property type="entry name" value="COENZYME Q10 BIOSYNTHESIS PROTEIN 7"/>
    <property type="match status" value="1"/>
</dbReference>
<keyword evidence="3 9" id="KW-0831">Ubiquinone biosynthesis</keyword>
<dbReference type="AlphaFoldDB" id="A0A7R6QWF8"/>
<dbReference type="GO" id="GO:0006744">
    <property type="term" value="P:ubiquinone biosynthetic process"/>
    <property type="evidence" value="ECO:0007669"/>
    <property type="project" value="UniProtKB-UniRule"/>
</dbReference>
<feature type="binding site" evidence="9">
    <location>
        <position position="89"/>
    </location>
    <ligand>
        <name>Fe cation</name>
        <dbReference type="ChEBI" id="CHEBI:24875"/>
        <label>1</label>
    </ligand>
</feature>
<sequence>MNIDALIIEADKVLRTLFASQTSIRPHPDQGLAEANLSEAERRHVAGLMRVNHSGEVCAQALYQGQALTSRDPAVRDALREAAHEEIEHLAWTEQRLRELGSHTSWLNPLWYAGSLTMGVLAGKLGDRWNLGFLAETEKQVTAHLESHLARLPESDIKSAAIIGQMAIDETSHAHTAEALGAAQLPPVAKQLMQQTAKVMTALSYRI</sequence>
<keyword evidence="7 9" id="KW-0503">Monooxygenase</keyword>
<keyword evidence="11" id="KW-1185">Reference proteome</keyword>
<evidence type="ECO:0000256" key="9">
    <source>
        <dbReference type="HAMAP-Rule" id="MF_01658"/>
    </source>
</evidence>
<comment type="catalytic activity">
    <reaction evidence="9">
        <text>a 5-methoxy-2-methyl-3-(all-trans-polyprenyl)benzene-1,4-diol + AH2 + O2 = a 3-demethylubiquinol + A + H2O</text>
        <dbReference type="Rhea" id="RHEA:50908"/>
        <dbReference type="Rhea" id="RHEA-COMP:10859"/>
        <dbReference type="Rhea" id="RHEA-COMP:10914"/>
        <dbReference type="ChEBI" id="CHEBI:13193"/>
        <dbReference type="ChEBI" id="CHEBI:15377"/>
        <dbReference type="ChEBI" id="CHEBI:15379"/>
        <dbReference type="ChEBI" id="CHEBI:17499"/>
        <dbReference type="ChEBI" id="CHEBI:84167"/>
        <dbReference type="ChEBI" id="CHEBI:84422"/>
        <dbReference type="EC" id="1.14.99.60"/>
    </reaction>
</comment>
<feature type="binding site" evidence="9">
    <location>
        <position position="170"/>
    </location>
    <ligand>
        <name>Fe cation</name>
        <dbReference type="ChEBI" id="CHEBI:24875"/>
        <label>2</label>
    </ligand>
</feature>
<dbReference type="InterPro" id="IPR011566">
    <property type="entry name" value="Ubq_synth_Coq7"/>
</dbReference>
<proteinExistence type="inferred from homology"/>
<dbReference type="Proteomes" id="UP000463961">
    <property type="component" value="Chromosome"/>
</dbReference>
<protein>
    <recommendedName>
        <fullName evidence="9">3-demethoxyubiquinol 3-hydroxylase</fullName>
        <shortName evidence="9">DMQ hydroxylase</shortName>
        <ecNumber evidence="9">1.14.99.60</ecNumber>
    </recommendedName>
    <alternativeName>
        <fullName evidence="9">2-nonaprenyl-3-methyl-6-methoxy-1,4-benzoquinol hydroxylase</fullName>
    </alternativeName>
</protein>
<evidence type="ECO:0000256" key="7">
    <source>
        <dbReference type="ARBA" id="ARBA00023033"/>
    </source>
</evidence>
<comment type="similarity">
    <text evidence="9">Belongs to the COQ7 family.</text>
</comment>
<dbReference type="InterPro" id="IPR047809">
    <property type="entry name" value="COQ7_proteobact"/>
</dbReference>
<feature type="binding site" evidence="9">
    <location>
        <position position="86"/>
    </location>
    <ligand>
        <name>Fe cation</name>
        <dbReference type="ChEBI" id="CHEBI:24875"/>
        <label>1</label>
    </ligand>
</feature>
<keyword evidence="2 9" id="KW-1003">Cell membrane</keyword>
<dbReference type="EC" id="1.14.99.60" evidence="9"/>
<comment type="pathway">
    <text evidence="1 9">Cofactor biosynthesis; ubiquinone biosynthesis.</text>
</comment>
<dbReference type="GO" id="GO:0005886">
    <property type="term" value="C:plasma membrane"/>
    <property type="evidence" value="ECO:0007669"/>
    <property type="project" value="UniProtKB-SubCell"/>
</dbReference>
<comment type="subcellular location">
    <subcellularLocation>
        <location evidence="9">Cell membrane</location>
        <topology evidence="9">Peripheral membrane protein</topology>
    </subcellularLocation>
</comment>